<keyword evidence="6" id="KW-0256">Endoplasmic reticulum</keyword>
<comment type="similarity">
    <text evidence="2">Belongs to the EMC10 family.</text>
</comment>
<evidence type="ECO:0000256" key="5">
    <source>
        <dbReference type="ARBA" id="ARBA00022729"/>
    </source>
</evidence>
<dbReference type="KEGG" id="ehx:EMIHUDRAFT_124502"/>
<feature type="signal peptide" evidence="9">
    <location>
        <begin position="1"/>
        <end position="17"/>
    </location>
</feature>
<dbReference type="HOGENOM" id="CLU_1438005_0_0_1"/>
<keyword evidence="8" id="KW-0472">Membrane</keyword>
<evidence type="ECO:0000256" key="4">
    <source>
        <dbReference type="ARBA" id="ARBA00022692"/>
    </source>
</evidence>
<keyword evidence="7" id="KW-1133">Transmembrane helix</keyword>
<dbReference type="EnsemblProtists" id="EOD13028">
    <property type="protein sequence ID" value="EOD13028"/>
    <property type="gene ID" value="EMIHUDRAFT_124502"/>
</dbReference>
<keyword evidence="4" id="KW-0812">Transmembrane</keyword>
<organism evidence="10 11">
    <name type="scientific">Emiliania huxleyi (strain CCMP1516)</name>
    <dbReference type="NCBI Taxonomy" id="280463"/>
    <lineage>
        <taxon>Eukaryota</taxon>
        <taxon>Haptista</taxon>
        <taxon>Haptophyta</taxon>
        <taxon>Prymnesiophyceae</taxon>
        <taxon>Isochrysidales</taxon>
        <taxon>Noelaerhabdaceae</taxon>
        <taxon>Emiliania</taxon>
    </lineage>
</organism>
<dbReference type="AlphaFoldDB" id="A0A0D3IP43"/>
<proteinExistence type="inferred from homology"/>
<evidence type="ECO:0000313" key="10">
    <source>
        <dbReference type="EnsemblProtists" id="EOD13028"/>
    </source>
</evidence>
<evidence type="ECO:0000256" key="9">
    <source>
        <dbReference type="SAM" id="SignalP"/>
    </source>
</evidence>
<protein>
    <recommendedName>
        <fullName evidence="3">ER membrane protein complex subunit 10</fullName>
    </recommendedName>
</protein>
<reference evidence="11" key="1">
    <citation type="journal article" date="2013" name="Nature">
        <title>Pan genome of the phytoplankton Emiliania underpins its global distribution.</title>
        <authorList>
            <person name="Read B.A."/>
            <person name="Kegel J."/>
            <person name="Klute M.J."/>
            <person name="Kuo A."/>
            <person name="Lefebvre S.C."/>
            <person name="Maumus F."/>
            <person name="Mayer C."/>
            <person name="Miller J."/>
            <person name="Monier A."/>
            <person name="Salamov A."/>
            <person name="Young J."/>
            <person name="Aguilar M."/>
            <person name="Claverie J.M."/>
            <person name="Frickenhaus S."/>
            <person name="Gonzalez K."/>
            <person name="Herman E.K."/>
            <person name="Lin Y.C."/>
            <person name="Napier J."/>
            <person name="Ogata H."/>
            <person name="Sarno A.F."/>
            <person name="Shmutz J."/>
            <person name="Schroeder D."/>
            <person name="de Vargas C."/>
            <person name="Verret F."/>
            <person name="von Dassow P."/>
            <person name="Valentin K."/>
            <person name="Van de Peer Y."/>
            <person name="Wheeler G."/>
            <person name="Dacks J.B."/>
            <person name="Delwiche C.F."/>
            <person name="Dyhrman S.T."/>
            <person name="Glockner G."/>
            <person name="John U."/>
            <person name="Richards T."/>
            <person name="Worden A.Z."/>
            <person name="Zhang X."/>
            <person name="Grigoriev I.V."/>
            <person name="Allen A.E."/>
            <person name="Bidle K."/>
            <person name="Borodovsky M."/>
            <person name="Bowler C."/>
            <person name="Brownlee C."/>
            <person name="Cock J.M."/>
            <person name="Elias M."/>
            <person name="Gladyshev V.N."/>
            <person name="Groth M."/>
            <person name="Guda C."/>
            <person name="Hadaegh A."/>
            <person name="Iglesias-Rodriguez M.D."/>
            <person name="Jenkins J."/>
            <person name="Jones B.M."/>
            <person name="Lawson T."/>
            <person name="Leese F."/>
            <person name="Lindquist E."/>
            <person name="Lobanov A."/>
            <person name="Lomsadze A."/>
            <person name="Malik S.B."/>
            <person name="Marsh M.E."/>
            <person name="Mackinder L."/>
            <person name="Mock T."/>
            <person name="Mueller-Roeber B."/>
            <person name="Pagarete A."/>
            <person name="Parker M."/>
            <person name="Probert I."/>
            <person name="Quesneville H."/>
            <person name="Raines C."/>
            <person name="Rensing S.A."/>
            <person name="Riano-Pachon D.M."/>
            <person name="Richier S."/>
            <person name="Rokitta S."/>
            <person name="Shiraiwa Y."/>
            <person name="Soanes D.M."/>
            <person name="van der Giezen M."/>
            <person name="Wahlund T.M."/>
            <person name="Williams B."/>
            <person name="Wilson W."/>
            <person name="Wolfe G."/>
            <person name="Wurch L.L."/>
        </authorList>
    </citation>
    <scope>NUCLEOTIDE SEQUENCE</scope>
</reference>
<evidence type="ECO:0000256" key="1">
    <source>
        <dbReference type="ARBA" id="ARBA00004115"/>
    </source>
</evidence>
<dbReference type="Proteomes" id="UP000013827">
    <property type="component" value="Unassembled WGS sequence"/>
</dbReference>
<dbReference type="GeneID" id="17259179"/>
<evidence type="ECO:0000256" key="2">
    <source>
        <dbReference type="ARBA" id="ARBA00007695"/>
    </source>
</evidence>
<dbReference type="STRING" id="2903.R1BSD9"/>
<dbReference type="RefSeq" id="XP_005765457.1">
    <property type="nucleotide sequence ID" value="XM_005765400.1"/>
</dbReference>
<evidence type="ECO:0000313" key="11">
    <source>
        <dbReference type="Proteomes" id="UP000013827"/>
    </source>
</evidence>
<dbReference type="eggNOG" id="KOG4827">
    <property type="taxonomic scope" value="Eukaryota"/>
</dbReference>
<dbReference type="GO" id="GO:0005789">
    <property type="term" value="C:endoplasmic reticulum membrane"/>
    <property type="evidence" value="ECO:0007669"/>
    <property type="project" value="UniProtKB-SubCell"/>
</dbReference>
<keyword evidence="11" id="KW-1185">Reference proteome</keyword>
<keyword evidence="5 9" id="KW-0732">Signal</keyword>
<feature type="chain" id="PRO_5044291168" description="ER membrane protein complex subunit 10" evidence="9">
    <location>
        <begin position="18"/>
        <end position="189"/>
    </location>
</feature>
<evidence type="ECO:0000256" key="7">
    <source>
        <dbReference type="ARBA" id="ARBA00022989"/>
    </source>
</evidence>
<dbReference type="PANTHER" id="PTHR21397">
    <property type="entry name" value="CHROMATIN COMPLEXES SUBUNIT BAP18-RELATED"/>
    <property type="match status" value="1"/>
</dbReference>
<dbReference type="PANTHER" id="PTHR21397:SF4">
    <property type="entry name" value="ER MEMBRANE PROTEIN COMPLEX SUBUNIT 10"/>
    <property type="match status" value="1"/>
</dbReference>
<name>A0A0D3IP43_EMIH1</name>
<dbReference type="OMA" id="AFHVNEV"/>
<dbReference type="PaxDb" id="2903-EOD13028"/>
<sequence>MGVRLLSLAALVARAAAFDFDDEAPAAAVPAKPKPAPETSKTVSLLHRIGDAGAFAERSKLWYREAASAGGGLRVRLGPAKLSGAERDAFAALLDSGGHYTLRLPSNFSAPADSPPVFASVSACSLAESRFEEAIELTFSTAGTLTSVSYTVPAASECPPTLPLAATEVGFSTTVTITYPSEGPRPIGR</sequence>
<evidence type="ECO:0000256" key="3">
    <source>
        <dbReference type="ARBA" id="ARBA00020105"/>
    </source>
</evidence>
<evidence type="ECO:0000256" key="8">
    <source>
        <dbReference type="ARBA" id="ARBA00023136"/>
    </source>
</evidence>
<reference evidence="10" key="2">
    <citation type="submission" date="2024-10" db="UniProtKB">
        <authorList>
            <consortium name="EnsemblProtists"/>
        </authorList>
    </citation>
    <scope>IDENTIFICATION</scope>
</reference>
<evidence type="ECO:0000256" key="6">
    <source>
        <dbReference type="ARBA" id="ARBA00022824"/>
    </source>
</evidence>
<dbReference type="CDD" id="cd22209">
    <property type="entry name" value="EMC10"/>
    <property type="match status" value="1"/>
</dbReference>
<accession>A0A0D3IP43</accession>
<comment type="subcellular location">
    <subcellularLocation>
        <location evidence="1">Endoplasmic reticulum membrane</location>
        <topology evidence="1">Single-pass type I membrane protein</topology>
    </subcellularLocation>
</comment>